<feature type="transmembrane region" description="Helical" evidence="2">
    <location>
        <begin position="121"/>
        <end position="141"/>
    </location>
</feature>
<sequence>MAWPSSITIPVVILCAFGSAIFSGLTLGILSLDLVQLKLLTHQSNKTIEEEKQAALAKRILKIRKDSNYLLVTLLVGNVAVNSAFSILLGGLTNRLIGFLISTVVITIFGEIIPQAVCTRYGLIIGGYFYPLLVVLEWGLYPLVKPMAMLLNLALGEDLGTFYNKKQLKALVDIHDEDAHVLTRDEAQILKGGLNFSLLKTSDVMTPIDKIYGLNIDEVFNFTTAASILKEGFSRVPVFDKTKTQSIVGLLFVKDLVLVDPSTEVPIRNILAVFGRQIYAVDSDTRLISLLTDFKK</sequence>
<accession>A0ABQ7J7F7</accession>
<keyword evidence="1 2" id="KW-0812">Transmembrane</keyword>
<feature type="domain" description="CNNM transmembrane" evidence="3">
    <location>
        <begin position="1"/>
        <end position="186"/>
    </location>
</feature>
<protein>
    <submittedName>
        <fullName evidence="4">CBS domain-containing protein</fullName>
    </submittedName>
</protein>
<dbReference type="PROSITE" id="PS51846">
    <property type="entry name" value="CNNM"/>
    <property type="match status" value="1"/>
</dbReference>
<dbReference type="SUPFAM" id="SSF54631">
    <property type="entry name" value="CBS-domain pair"/>
    <property type="match status" value="1"/>
</dbReference>
<feature type="transmembrane region" description="Helical" evidence="2">
    <location>
        <begin position="96"/>
        <end position="114"/>
    </location>
</feature>
<feature type="non-terminal residue" evidence="4">
    <location>
        <position position="296"/>
    </location>
</feature>
<evidence type="ECO:0000259" key="3">
    <source>
        <dbReference type="PROSITE" id="PS51846"/>
    </source>
</evidence>
<feature type="transmembrane region" description="Helical" evidence="2">
    <location>
        <begin position="6"/>
        <end position="30"/>
    </location>
</feature>
<evidence type="ECO:0000313" key="4">
    <source>
        <dbReference type="EMBL" id="KAF8819640.1"/>
    </source>
</evidence>
<dbReference type="EMBL" id="JADAQX010000658">
    <property type="protein sequence ID" value="KAF8819640.1"/>
    <property type="molecule type" value="Genomic_DNA"/>
</dbReference>
<dbReference type="Pfam" id="PF01595">
    <property type="entry name" value="CNNM"/>
    <property type="match status" value="1"/>
</dbReference>
<dbReference type="InterPro" id="IPR045095">
    <property type="entry name" value="ACDP"/>
</dbReference>
<evidence type="ECO:0000256" key="2">
    <source>
        <dbReference type="SAM" id="Phobius"/>
    </source>
</evidence>
<name>A0ABQ7J7F7_9APIC</name>
<dbReference type="Proteomes" id="UP000823046">
    <property type="component" value="Unassembled WGS sequence"/>
</dbReference>
<organism evidence="4 5">
    <name type="scientific">Cardiosporidium cionae</name>
    <dbReference type="NCBI Taxonomy" id="476202"/>
    <lineage>
        <taxon>Eukaryota</taxon>
        <taxon>Sar</taxon>
        <taxon>Alveolata</taxon>
        <taxon>Apicomplexa</taxon>
        <taxon>Aconoidasida</taxon>
        <taxon>Nephromycida</taxon>
        <taxon>Cardiosporidium</taxon>
    </lineage>
</organism>
<dbReference type="PANTHER" id="PTHR12064">
    <property type="entry name" value="METAL TRANSPORTER CNNM"/>
    <property type="match status" value="1"/>
</dbReference>
<proteinExistence type="predicted"/>
<dbReference type="Gene3D" id="3.10.580.10">
    <property type="entry name" value="CBS-domain"/>
    <property type="match status" value="1"/>
</dbReference>
<comment type="caution">
    <text evidence="4">The sequence shown here is derived from an EMBL/GenBank/DDBJ whole genome shotgun (WGS) entry which is preliminary data.</text>
</comment>
<dbReference type="InterPro" id="IPR002550">
    <property type="entry name" value="CNNM"/>
</dbReference>
<dbReference type="PANTHER" id="PTHR12064:SF94">
    <property type="entry name" value="UNEXTENDED PROTEIN"/>
    <property type="match status" value="1"/>
</dbReference>
<keyword evidence="1 2" id="KW-0472">Membrane</keyword>
<gene>
    <name evidence="4" type="ORF">IE077_000730</name>
</gene>
<evidence type="ECO:0000313" key="5">
    <source>
        <dbReference type="Proteomes" id="UP000823046"/>
    </source>
</evidence>
<keyword evidence="1 2" id="KW-1133">Transmembrane helix</keyword>
<keyword evidence="5" id="KW-1185">Reference proteome</keyword>
<evidence type="ECO:0000256" key="1">
    <source>
        <dbReference type="PROSITE-ProRule" id="PRU01193"/>
    </source>
</evidence>
<dbReference type="InterPro" id="IPR046342">
    <property type="entry name" value="CBS_dom_sf"/>
</dbReference>
<feature type="transmembrane region" description="Helical" evidence="2">
    <location>
        <begin position="69"/>
        <end position="90"/>
    </location>
</feature>
<reference evidence="4 5" key="1">
    <citation type="journal article" date="2020" name="bioRxiv">
        <title>Metabolic contributions of an alphaproteobacterial endosymbiont in the apicomplexan Cardiosporidium cionae.</title>
        <authorList>
            <person name="Hunter E.S."/>
            <person name="Paight C.J."/>
            <person name="Lane C.E."/>
        </authorList>
    </citation>
    <scope>NUCLEOTIDE SEQUENCE [LARGE SCALE GENOMIC DNA]</scope>
    <source>
        <strain evidence="4">ESH_2018</strain>
    </source>
</reference>